<dbReference type="SUPFAM" id="SSF51735">
    <property type="entry name" value="NAD(P)-binding Rossmann-fold domains"/>
    <property type="match status" value="1"/>
</dbReference>
<name>A0A0J6TE25_9HYPH</name>
<dbReference type="PATRIC" id="fig|1187852.3.peg.3514"/>
<keyword evidence="2" id="KW-1185">Reference proteome</keyword>
<reference evidence="1 2" key="1">
    <citation type="submission" date="2015-03" db="EMBL/GenBank/DDBJ databases">
        <title>Genome sequencing of Methylobacterium tarhaniae DSM 25844.</title>
        <authorList>
            <person name="Chaudhry V."/>
            <person name="Patil P.B."/>
        </authorList>
    </citation>
    <scope>NUCLEOTIDE SEQUENCE [LARGE SCALE GENOMIC DNA]</scope>
    <source>
        <strain evidence="1 2">DSM 25844</strain>
    </source>
</reference>
<dbReference type="Proteomes" id="UP000036449">
    <property type="component" value="Unassembled WGS sequence"/>
</dbReference>
<gene>
    <name evidence="1" type="ORF">VQ03_04195</name>
</gene>
<dbReference type="EMBL" id="LABZ01000025">
    <property type="protein sequence ID" value="KMO44144.1"/>
    <property type="molecule type" value="Genomic_DNA"/>
</dbReference>
<sequence>MTPGTGNRRCRKGEDLLIMLHIHFGAGRLGLGLVVPAFQSPTTESVVLNRAVSSANATGTTALGPERRNALLRDNPDRTYRLRILDGSGARYEIVAYAGFHTYGSGDVELLTRRIAGASTAKARGVVVTASVLKPENYAAVLACLNALATMREAGEPVGPLFLVACENTVSAQDVLHGPALPGQASAAALRQVIPVAALVDRICVGLEEDASGPHPTVAVQVEPYASLKLAQEPGTEILPDLCAGSAVGFSRHLEVEKQIKGWLLNGTHWLIALRAFQASGGDRDMKLNEFIATSAEQRRHAAAVMDEMREGVALLLRRDPAYADFVRDVDVDGYLAGAAAAILGRFVATEDPISRILARFQAPEPGDPSTLEAFSRRFAGRINEPFDAYEAQNGTLPPAASRSLLSLLHLVETGTFIDAPAG</sequence>
<organism evidence="1 2">
    <name type="scientific">Methylobacterium tarhaniae</name>
    <dbReference type="NCBI Taxonomy" id="1187852"/>
    <lineage>
        <taxon>Bacteria</taxon>
        <taxon>Pseudomonadati</taxon>
        <taxon>Pseudomonadota</taxon>
        <taxon>Alphaproteobacteria</taxon>
        <taxon>Hyphomicrobiales</taxon>
        <taxon>Methylobacteriaceae</taxon>
        <taxon>Methylobacterium</taxon>
    </lineage>
</organism>
<evidence type="ECO:0008006" key="3">
    <source>
        <dbReference type="Google" id="ProtNLM"/>
    </source>
</evidence>
<comment type="caution">
    <text evidence="1">The sequence shown here is derived from an EMBL/GenBank/DDBJ whole genome shotgun (WGS) entry which is preliminary data.</text>
</comment>
<dbReference type="InterPro" id="IPR036291">
    <property type="entry name" value="NAD(P)-bd_dom_sf"/>
</dbReference>
<accession>A0A0J6TE25</accession>
<proteinExistence type="predicted"/>
<evidence type="ECO:0000313" key="1">
    <source>
        <dbReference type="EMBL" id="KMO44144.1"/>
    </source>
</evidence>
<evidence type="ECO:0000313" key="2">
    <source>
        <dbReference type="Proteomes" id="UP000036449"/>
    </source>
</evidence>
<protein>
    <recommendedName>
        <fullName evidence="3">Mannitol dehydrogenase C-terminal domain-containing protein</fullName>
    </recommendedName>
</protein>
<dbReference type="AlphaFoldDB" id="A0A0J6TE25"/>
<dbReference type="Gene3D" id="3.40.50.720">
    <property type="entry name" value="NAD(P)-binding Rossmann-like Domain"/>
    <property type="match status" value="1"/>
</dbReference>